<keyword evidence="5" id="KW-1185">Reference proteome</keyword>
<dbReference type="InterPro" id="IPR037171">
    <property type="entry name" value="NagB/RpiA_transferase-like"/>
</dbReference>
<dbReference type="SUPFAM" id="SSF46785">
    <property type="entry name" value="Winged helix' DNA-binding domain"/>
    <property type="match status" value="1"/>
</dbReference>
<dbReference type="Pfam" id="PF00455">
    <property type="entry name" value="DeoRC"/>
    <property type="match status" value="1"/>
</dbReference>
<dbReference type="Pfam" id="PF08220">
    <property type="entry name" value="HTH_DeoR"/>
    <property type="match status" value="1"/>
</dbReference>
<dbReference type="SUPFAM" id="SSF100950">
    <property type="entry name" value="NagB/RpiA/CoA transferase-like"/>
    <property type="match status" value="1"/>
</dbReference>
<protein>
    <submittedName>
        <fullName evidence="4">DeoR/GlpR transcriptional regulator</fullName>
    </submittedName>
</protein>
<evidence type="ECO:0000313" key="5">
    <source>
        <dbReference type="Proteomes" id="UP000475214"/>
    </source>
</evidence>
<dbReference type="InterPro" id="IPR050313">
    <property type="entry name" value="Carb_Metab_HTH_regulators"/>
</dbReference>
<name>A0A6L9S5X6_9ACTN</name>
<gene>
    <name evidence="4" type="ORF">G1H10_09395</name>
</gene>
<reference evidence="4 5" key="1">
    <citation type="submission" date="2020-02" db="EMBL/GenBank/DDBJ databases">
        <authorList>
            <person name="Li X.-J."/>
            <person name="Han X.-M."/>
        </authorList>
    </citation>
    <scope>NUCLEOTIDE SEQUENCE [LARGE SCALE GENOMIC DNA]</scope>
    <source>
        <strain evidence="4 5">CCTCC AB 2017055</strain>
    </source>
</reference>
<dbReference type="EMBL" id="JAAGOA010000005">
    <property type="protein sequence ID" value="NEE00383.1"/>
    <property type="molecule type" value="Genomic_DNA"/>
</dbReference>
<dbReference type="Gene3D" id="1.10.10.10">
    <property type="entry name" value="Winged helix-like DNA-binding domain superfamily/Winged helix DNA-binding domain"/>
    <property type="match status" value="1"/>
</dbReference>
<dbReference type="SMART" id="SM01134">
    <property type="entry name" value="DeoRC"/>
    <property type="match status" value="1"/>
</dbReference>
<dbReference type="PRINTS" id="PR00037">
    <property type="entry name" value="HTHLACR"/>
</dbReference>
<organism evidence="4 5">
    <name type="scientific">Phytoactinopolyspora halotolerans</name>
    <dbReference type="NCBI Taxonomy" id="1981512"/>
    <lineage>
        <taxon>Bacteria</taxon>
        <taxon>Bacillati</taxon>
        <taxon>Actinomycetota</taxon>
        <taxon>Actinomycetes</taxon>
        <taxon>Jiangellales</taxon>
        <taxon>Jiangellaceae</taxon>
        <taxon>Phytoactinopolyspora</taxon>
    </lineage>
</organism>
<dbReference type="SMART" id="SM00420">
    <property type="entry name" value="HTH_DEOR"/>
    <property type="match status" value="1"/>
</dbReference>
<dbReference type="PANTHER" id="PTHR30363:SF44">
    <property type="entry name" value="AGA OPERON TRANSCRIPTIONAL REPRESSOR-RELATED"/>
    <property type="match status" value="1"/>
</dbReference>
<dbReference type="InterPro" id="IPR001034">
    <property type="entry name" value="DeoR_HTH"/>
</dbReference>
<dbReference type="InterPro" id="IPR036390">
    <property type="entry name" value="WH_DNA-bd_sf"/>
</dbReference>
<accession>A0A6L9S5X6</accession>
<proteinExistence type="predicted"/>
<dbReference type="GO" id="GO:0003700">
    <property type="term" value="F:DNA-binding transcription factor activity"/>
    <property type="evidence" value="ECO:0007669"/>
    <property type="project" value="InterPro"/>
</dbReference>
<evidence type="ECO:0000256" key="2">
    <source>
        <dbReference type="ARBA" id="ARBA00023163"/>
    </source>
</evidence>
<dbReference type="Proteomes" id="UP000475214">
    <property type="component" value="Unassembled WGS sequence"/>
</dbReference>
<evidence type="ECO:0000313" key="4">
    <source>
        <dbReference type="EMBL" id="NEE00383.1"/>
    </source>
</evidence>
<sequence length="252" mass="26797">MLQLLAERGSLSVDEAVEELDVSHATVRRDFDHLAKQQLLARTRGGAVTANVSYDLPLRYKASQHASEKERIAQKVVEQLRPGSVVGLNGGTTLTQVARAIALDERFHLDGPAEGVTVVTNALNIASELVVRPHIKVVVVGGVARHRSYELVGSLASRVLDVISIDTAVIGVNAIDPDRGAMVFDEGEAGINAQLAERAERVIVPADSSKINQRAFTTVLPVTDIDLLVTDSGADAAAVTQFINAGVEVIQA</sequence>
<dbReference type="InterPro" id="IPR014036">
    <property type="entry name" value="DeoR-like_C"/>
</dbReference>
<keyword evidence="2" id="KW-0804">Transcription</keyword>
<feature type="domain" description="HTH deoR-type" evidence="3">
    <location>
        <begin position="1"/>
        <end position="49"/>
    </location>
</feature>
<comment type="caution">
    <text evidence="4">The sequence shown here is derived from an EMBL/GenBank/DDBJ whole genome shotgun (WGS) entry which is preliminary data.</text>
</comment>
<dbReference type="AlphaFoldDB" id="A0A6L9S5X6"/>
<keyword evidence="1" id="KW-0805">Transcription regulation</keyword>
<evidence type="ECO:0000259" key="3">
    <source>
        <dbReference type="PROSITE" id="PS51000"/>
    </source>
</evidence>
<dbReference type="PROSITE" id="PS51000">
    <property type="entry name" value="HTH_DEOR_2"/>
    <property type="match status" value="1"/>
</dbReference>
<dbReference type="InterPro" id="IPR036388">
    <property type="entry name" value="WH-like_DNA-bd_sf"/>
</dbReference>
<dbReference type="PANTHER" id="PTHR30363">
    <property type="entry name" value="HTH-TYPE TRANSCRIPTIONAL REGULATOR SRLR-RELATED"/>
    <property type="match status" value="1"/>
</dbReference>
<dbReference type="Gene3D" id="3.40.50.1360">
    <property type="match status" value="1"/>
</dbReference>
<evidence type="ECO:0000256" key="1">
    <source>
        <dbReference type="ARBA" id="ARBA00023015"/>
    </source>
</evidence>